<dbReference type="SUPFAM" id="SSF47616">
    <property type="entry name" value="GST C-terminal domain-like"/>
    <property type="match status" value="1"/>
</dbReference>
<dbReference type="InterPro" id="IPR010987">
    <property type="entry name" value="Glutathione-S-Trfase_C-like"/>
</dbReference>
<dbReference type="GO" id="GO:0006749">
    <property type="term" value="P:glutathione metabolic process"/>
    <property type="evidence" value="ECO:0007669"/>
    <property type="project" value="TreeGrafter"/>
</dbReference>
<evidence type="ECO:0000313" key="7">
    <source>
        <dbReference type="EMBL" id="KIY63216.1"/>
    </source>
</evidence>
<dbReference type="EC" id="2.5.1.18" evidence="1"/>
<evidence type="ECO:0000256" key="3">
    <source>
        <dbReference type="ARBA" id="ARBA00047960"/>
    </source>
</evidence>
<dbReference type="GO" id="GO:0005737">
    <property type="term" value="C:cytoplasm"/>
    <property type="evidence" value="ECO:0007669"/>
    <property type="project" value="TreeGrafter"/>
</dbReference>
<dbReference type="Gene3D" id="1.20.1050.10">
    <property type="match status" value="1"/>
</dbReference>
<dbReference type="OrthoDB" id="249703at2759"/>
<dbReference type="SFLD" id="SFLDG00358">
    <property type="entry name" value="Main_(cytGST)"/>
    <property type="match status" value="1"/>
</dbReference>
<accession>A0A0D7B138</accession>
<dbReference type="PROSITE" id="PS50404">
    <property type="entry name" value="GST_NTER"/>
    <property type="match status" value="1"/>
</dbReference>
<dbReference type="InterPro" id="IPR036249">
    <property type="entry name" value="Thioredoxin-like_sf"/>
</dbReference>
<dbReference type="InterPro" id="IPR004046">
    <property type="entry name" value="GST_C"/>
</dbReference>
<evidence type="ECO:0000313" key="8">
    <source>
        <dbReference type="Proteomes" id="UP000054007"/>
    </source>
</evidence>
<evidence type="ECO:0000256" key="1">
    <source>
        <dbReference type="ARBA" id="ARBA00012452"/>
    </source>
</evidence>
<keyword evidence="2 7" id="KW-0808">Transferase</keyword>
<dbReference type="PANTHER" id="PTHR43900">
    <property type="entry name" value="GLUTATHIONE S-TRANSFERASE RHO"/>
    <property type="match status" value="1"/>
</dbReference>
<dbReference type="FunFam" id="3.40.30.10:FF:000016">
    <property type="entry name" value="Glutathione S-transferase F2"/>
    <property type="match status" value="1"/>
</dbReference>
<dbReference type="InterPro" id="IPR004045">
    <property type="entry name" value="Glutathione_S-Trfase_N"/>
</dbReference>
<name>A0A0D7B138_9AGAR</name>
<dbReference type="Gene3D" id="3.40.30.10">
    <property type="entry name" value="Glutaredoxin"/>
    <property type="match status" value="1"/>
</dbReference>
<feature type="domain" description="GST C-terminal" evidence="6">
    <location>
        <begin position="91"/>
        <end position="220"/>
    </location>
</feature>
<dbReference type="SFLD" id="SFLDS00019">
    <property type="entry name" value="Glutathione_Transferase_(cytos"/>
    <property type="match status" value="1"/>
</dbReference>
<dbReference type="STRING" id="1314674.A0A0D7B138"/>
<evidence type="ECO:0000256" key="4">
    <source>
        <dbReference type="RuleBase" id="RU003494"/>
    </source>
</evidence>
<organism evidence="7 8">
    <name type="scientific">Cylindrobasidium torrendii FP15055 ss-10</name>
    <dbReference type="NCBI Taxonomy" id="1314674"/>
    <lineage>
        <taxon>Eukaryota</taxon>
        <taxon>Fungi</taxon>
        <taxon>Dikarya</taxon>
        <taxon>Basidiomycota</taxon>
        <taxon>Agaricomycotina</taxon>
        <taxon>Agaricomycetes</taxon>
        <taxon>Agaricomycetidae</taxon>
        <taxon>Agaricales</taxon>
        <taxon>Marasmiineae</taxon>
        <taxon>Physalacriaceae</taxon>
        <taxon>Cylindrobasidium</taxon>
    </lineage>
</organism>
<evidence type="ECO:0000256" key="2">
    <source>
        <dbReference type="ARBA" id="ARBA00022679"/>
    </source>
</evidence>
<dbReference type="Pfam" id="PF00043">
    <property type="entry name" value="GST_C"/>
    <property type="match status" value="1"/>
</dbReference>
<reference evidence="7 8" key="1">
    <citation type="journal article" date="2015" name="Fungal Genet. Biol.">
        <title>Evolution of novel wood decay mechanisms in Agaricales revealed by the genome sequences of Fistulina hepatica and Cylindrobasidium torrendii.</title>
        <authorList>
            <person name="Floudas D."/>
            <person name="Held B.W."/>
            <person name="Riley R."/>
            <person name="Nagy L.G."/>
            <person name="Koehler G."/>
            <person name="Ransdell A.S."/>
            <person name="Younus H."/>
            <person name="Chow J."/>
            <person name="Chiniquy J."/>
            <person name="Lipzen A."/>
            <person name="Tritt A."/>
            <person name="Sun H."/>
            <person name="Haridas S."/>
            <person name="LaButti K."/>
            <person name="Ohm R.A."/>
            <person name="Kues U."/>
            <person name="Blanchette R.A."/>
            <person name="Grigoriev I.V."/>
            <person name="Minto R.E."/>
            <person name="Hibbett D.S."/>
        </authorList>
    </citation>
    <scope>NUCLEOTIDE SEQUENCE [LARGE SCALE GENOMIC DNA]</scope>
    <source>
        <strain evidence="7 8">FP15055 ss-10</strain>
    </source>
</reference>
<proteinExistence type="inferred from homology"/>
<dbReference type="Pfam" id="PF02798">
    <property type="entry name" value="GST_N"/>
    <property type="match status" value="1"/>
</dbReference>
<dbReference type="GO" id="GO:0004364">
    <property type="term" value="F:glutathione transferase activity"/>
    <property type="evidence" value="ECO:0007669"/>
    <property type="project" value="UniProtKB-EC"/>
</dbReference>
<comment type="similarity">
    <text evidence="4">Belongs to the GST superfamily.</text>
</comment>
<dbReference type="AlphaFoldDB" id="A0A0D7B138"/>
<dbReference type="SFLD" id="SFLDG01154">
    <property type="entry name" value="Main.5:_Phi-like"/>
    <property type="match status" value="1"/>
</dbReference>
<evidence type="ECO:0000259" key="5">
    <source>
        <dbReference type="PROSITE" id="PS50404"/>
    </source>
</evidence>
<comment type="catalytic activity">
    <reaction evidence="3">
        <text>RX + glutathione = an S-substituted glutathione + a halide anion + H(+)</text>
        <dbReference type="Rhea" id="RHEA:16437"/>
        <dbReference type="ChEBI" id="CHEBI:15378"/>
        <dbReference type="ChEBI" id="CHEBI:16042"/>
        <dbReference type="ChEBI" id="CHEBI:17792"/>
        <dbReference type="ChEBI" id="CHEBI:57925"/>
        <dbReference type="ChEBI" id="CHEBI:90779"/>
        <dbReference type="EC" id="2.5.1.18"/>
    </reaction>
</comment>
<dbReference type="PROSITE" id="PS50405">
    <property type="entry name" value="GST_CTER"/>
    <property type="match status" value="1"/>
</dbReference>
<protein>
    <recommendedName>
        <fullName evidence="1">glutathione transferase</fullName>
        <ecNumber evidence="1">2.5.1.18</ecNumber>
    </recommendedName>
</protein>
<dbReference type="EMBL" id="KN880712">
    <property type="protein sequence ID" value="KIY63216.1"/>
    <property type="molecule type" value="Genomic_DNA"/>
</dbReference>
<dbReference type="SUPFAM" id="SSF52833">
    <property type="entry name" value="Thioredoxin-like"/>
    <property type="match status" value="1"/>
</dbReference>
<evidence type="ECO:0000259" key="6">
    <source>
        <dbReference type="PROSITE" id="PS50405"/>
    </source>
</evidence>
<dbReference type="InterPro" id="IPR036282">
    <property type="entry name" value="Glutathione-S-Trfase_C_sf"/>
</dbReference>
<dbReference type="InterPro" id="IPR040079">
    <property type="entry name" value="Glutathione_S-Trfase"/>
</dbReference>
<dbReference type="Proteomes" id="UP000054007">
    <property type="component" value="Unassembled WGS sequence"/>
</dbReference>
<sequence length="220" mass="25155">MVLHLYGFTNSTCTRRTAIALYEKQVPFVFHPIDYKAREHKSAEYMRHQPFGQAPYLDDDGLIIFESRAIGRYVANKYSAQGTPLLPPTSDLVKTAKFETAMQIENQEFDPYAWIIVRERFTPAFDPTYQPREDLVKEALDTLNAKLDVFEQILTKQKYLAGDSITLADLNTLPVGTLLKSQAGVDALETRPAVAKWWKELQERPSWATFKDGVVSVEKY</sequence>
<dbReference type="GO" id="GO:0043295">
    <property type="term" value="F:glutathione binding"/>
    <property type="evidence" value="ECO:0007669"/>
    <property type="project" value="TreeGrafter"/>
</dbReference>
<keyword evidence="8" id="KW-1185">Reference proteome</keyword>
<dbReference type="PANTHER" id="PTHR43900:SF3">
    <property type="entry name" value="GLUTATHIONE S-TRANSFERASE RHO"/>
    <property type="match status" value="1"/>
</dbReference>
<feature type="domain" description="GST N-terminal" evidence="5">
    <location>
        <begin position="1"/>
        <end position="82"/>
    </location>
</feature>
<gene>
    <name evidence="7" type="ORF">CYLTODRAFT_382581</name>
</gene>